<name>A0A380JGH8_STRDO</name>
<keyword evidence="2" id="KW-1133">Transmembrane helix</keyword>
<dbReference type="EMBL" id="UHFA01000002">
    <property type="protein sequence ID" value="SUN37173.1"/>
    <property type="molecule type" value="Genomic_DNA"/>
</dbReference>
<protein>
    <submittedName>
        <fullName evidence="3">Uncharacterized protein</fullName>
    </submittedName>
</protein>
<feature type="region of interest" description="Disordered" evidence="1">
    <location>
        <begin position="96"/>
        <end position="115"/>
    </location>
</feature>
<evidence type="ECO:0000313" key="4">
    <source>
        <dbReference type="Proteomes" id="UP000254082"/>
    </source>
</evidence>
<dbReference type="Gene3D" id="3.10.450.540">
    <property type="match status" value="1"/>
</dbReference>
<organism evidence="3 4">
    <name type="scientific">Streptococcus downei MFe28</name>
    <dbReference type="NCBI Taxonomy" id="764290"/>
    <lineage>
        <taxon>Bacteria</taxon>
        <taxon>Bacillati</taxon>
        <taxon>Bacillota</taxon>
        <taxon>Bacilli</taxon>
        <taxon>Lactobacillales</taxon>
        <taxon>Streptococcaceae</taxon>
        <taxon>Streptococcus</taxon>
    </lineage>
</organism>
<evidence type="ECO:0000256" key="1">
    <source>
        <dbReference type="SAM" id="MobiDB-lite"/>
    </source>
</evidence>
<proteinExistence type="predicted"/>
<evidence type="ECO:0000313" key="3">
    <source>
        <dbReference type="EMBL" id="SUN37173.1"/>
    </source>
</evidence>
<keyword evidence="2" id="KW-0472">Membrane</keyword>
<accession>A0A380JGH8</accession>
<keyword evidence="4" id="KW-1185">Reference proteome</keyword>
<reference evidence="3 4" key="1">
    <citation type="submission" date="2018-06" db="EMBL/GenBank/DDBJ databases">
        <authorList>
            <consortium name="Pathogen Informatics"/>
            <person name="Doyle S."/>
        </authorList>
    </citation>
    <scope>NUCLEOTIDE SEQUENCE [LARGE SCALE GENOMIC DNA]</scope>
    <source>
        <strain evidence="4">NCTC 11391</strain>
    </source>
</reference>
<dbReference type="RefSeq" id="WP_115325152.1">
    <property type="nucleotide sequence ID" value="NZ_UHFA01000002.1"/>
</dbReference>
<dbReference type="CDD" id="cd16427">
    <property type="entry name" value="TraM-like"/>
    <property type="match status" value="1"/>
</dbReference>
<sequence length="281" mass="30750">MFTYTSSIDGKTQEFPNRDALLLGLESEENRCLQMNITTELTLQQVDQEGNILDQTKLVFPMPEGTNYQEALANFGLQAEPRKGLLSGLLPGGDSKSSNLPAKHSQGKTVRQEPAAPRKSPFSFLVTMLKGTVIGLALLLGLLSFFISTENAKKLRAAKTGTGQPKSSQTVQVNAFDEHGVDVFSRYFLGAYFNQTDEIKTYAAPDIDKAKLKTDIKTPTSVLMESIKAKDGKYTVTYVCGLKDDSGKVSTERVTFTVKDDKSSDYGYQVTTAPKLSAYPS</sequence>
<dbReference type="Proteomes" id="UP000254082">
    <property type="component" value="Unassembled WGS sequence"/>
</dbReference>
<feature type="transmembrane region" description="Helical" evidence="2">
    <location>
        <begin position="122"/>
        <end position="147"/>
    </location>
</feature>
<dbReference type="OrthoDB" id="2222385at2"/>
<gene>
    <name evidence="3" type="ORF">NCTC11391_01953</name>
</gene>
<dbReference type="AlphaFoldDB" id="A0A380JGH8"/>
<keyword evidence="2" id="KW-0812">Transmembrane</keyword>
<evidence type="ECO:0000256" key="2">
    <source>
        <dbReference type="SAM" id="Phobius"/>
    </source>
</evidence>